<feature type="active site" evidence="1">
    <location>
        <position position="226"/>
    </location>
</feature>
<name>A0A4V1F9S4_9GAMM</name>
<dbReference type="GO" id="GO:0006508">
    <property type="term" value="P:proteolysis"/>
    <property type="evidence" value="ECO:0007669"/>
    <property type="project" value="UniProtKB-KW"/>
</dbReference>
<evidence type="ECO:0000313" key="2">
    <source>
        <dbReference type="EMBL" id="QCR08583.1"/>
    </source>
</evidence>
<dbReference type="OrthoDB" id="2112810at2"/>
<sequence>MEKYIVAVGLAGIAVTSPVTAQNIWGLNTDSVTVKTSLGLIAGESKEYVYNPDTGYKSSELDWKIKNTPVIKGDISWDVLKHLTLNARGWTTLASRGALMDDYDWNDATQPGWTDWSTHSDTRLNYANEYDINLKGWVFNEPRYRFGGVAGYQQTRFSWMSFGGYYQYDNGTNVGYFPRNARAIGYQQRFSVPYLGLAGMYRYRNFEFNMLLKFSPWVRAKGNDEHYMRELTFRDNAVNSKYYSATVDAGYYITPAAKVFTEFSISKFSQGKGGTQIIDNDAGENEYIGGDAAGIANINYGVSVGVQYRF</sequence>
<proteinExistence type="predicted"/>
<dbReference type="GO" id="GO:0004190">
    <property type="term" value="F:aspartic-type endopeptidase activity"/>
    <property type="evidence" value="ECO:0007669"/>
    <property type="project" value="InterPro"/>
</dbReference>
<dbReference type="GO" id="GO:0009279">
    <property type="term" value="C:cell outer membrane"/>
    <property type="evidence" value="ECO:0007669"/>
    <property type="project" value="InterPro"/>
</dbReference>
<dbReference type="AlphaFoldDB" id="A0A4V1F9S4"/>
<dbReference type="PIRSF" id="PIRSF001522">
    <property type="entry name" value="Peptidase_A26"/>
    <property type="match status" value="1"/>
</dbReference>
<dbReference type="InterPro" id="IPR053724">
    <property type="entry name" value="OMP_A26_sf"/>
</dbReference>
<organism evidence="2 3">
    <name type="scientific">Brenneria rubrifaciens</name>
    <dbReference type="NCBI Taxonomy" id="55213"/>
    <lineage>
        <taxon>Bacteria</taxon>
        <taxon>Pseudomonadati</taxon>
        <taxon>Pseudomonadota</taxon>
        <taxon>Gammaproteobacteria</taxon>
        <taxon>Enterobacterales</taxon>
        <taxon>Pectobacteriaceae</taxon>
        <taxon>Brenneria</taxon>
    </lineage>
</organism>
<feature type="active site" evidence="1">
    <location>
        <position position="102"/>
    </location>
</feature>
<dbReference type="InterPro" id="IPR000036">
    <property type="entry name" value="Peptidase_A26_omptin"/>
</dbReference>
<evidence type="ECO:0000313" key="3">
    <source>
        <dbReference type="Proteomes" id="UP000299580"/>
    </source>
</evidence>
<dbReference type="InterPro" id="IPR020080">
    <property type="entry name" value="OM_adhesin/peptidase_omptin"/>
</dbReference>
<dbReference type="Gene3D" id="2.40.128.90">
    <property type="entry name" value="OMPT-like"/>
    <property type="match status" value="1"/>
</dbReference>
<keyword evidence="2" id="KW-0378">Hydrolase</keyword>
<feature type="active site" evidence="1">
    <location>
        <position position="224"/>
    </location>
</feature>
<gene>
    <name evidence="2" type="ORF">EH207_08635</name>
</gene>
<reference evidence="2 3" key="1">
    <citation type="submission" date="2018-11" db="EMBL/GenBank/DDBJ databases">
        <title>Genome sequences of Brenneria nigrifluens and Brenneria rubrifaciens.</title>
        <authorList>
            <person name="Poret-Peterson A.T."/>
            <person name="McClean A.E."/>
            <person name="Kluepfel D.A."/>
        </authorList>
    </citation>
    <scope>NUCLEOTIDE SEQUENCE [LARGE SCALE GENOMIC DNA]</scope>
    <source>
        <strain evidence="2 3">6D370</strain>
    </source>
</reference>
<evidence type="ECO:0000256" key="1">
    <source>
        <dbReference type="PIRSR" id="PIRSR001522-1"/>
    </source>
</evidence>
<dbReference type="PRINTS" id="PR00482">
    <property type="entry name" value="OMPTIN"/>
</dbReference>
<dbReference type="SUPFAM" id="SSF69917">
    <property type="entry name" value="OMPT-like"/>
    <property type="match status" value="1"/>
</dbReference>
<accession>A0A4V1F9S4</accession>
<dbReference type="KEGG" id="brb:EH207_08635"/>
<dbReference type="RefSeq" id="WP_137713621.1">
    <property type="nucleotide sequence ID" value="NZ_CP034035.1"/>
</dbReference>
<dbReference type="Proteomes" id="UP000299580">
    <property type="component" value="Chromosome"/>
</dbReference>
<keyword evidence="2" id="KW-0645">Protease</keyword>
<keyword evidence="3" id="KW-1185">Reference proteome</keyword>
<feature type="active site" evidence="1">
    <location>
        <position position="104"/>
    </location>
</feature>
<dbReference type="Pfam" id="PF01278">
    <property type="entry name" value="Omptin"/>
    <property type="match status" value="1"/>
</dbReference>
<dbReference type="EMBL" id="CP034035">
    <property type="protein sequence ID" value="QCR08583.1"/>
    <property type="molecule type" value="Genomic_DNA"/>
</dbReference>
<protein>
    <submittedName>
        <fullName evidence="2">Omptin family outer membrane protease</fullName>
    </submittedName>
</protein>